<dbReference type="EMBL" id="LAZR01027631">
    <property type="protein sequence ID" value="KKL65126.1"/>
    <property type="molecule type" value="Genomic_DNA"/>
</dbReference>
<sequence length="61" mass="6717">MPGEDLVSVRGLVDSDFDNPLRKFTGTFAGYETEPATGYNGTRVKLNFKELDNVTATSPYN</sequence>
<gene>
    <name evidence="1" type="ORF">LCGC14_2158070</name>
</gene>
<protein>
    <submittedName>
        <fullName evidence="1">Uncharacterized protein</fullName>
    </submittedName>
</protein>
<comment type="caution">
    <text evidence="1">The sequence shown here is derived from an EMBL/GenBank/DDBJ whole genome shotgun (WGS) entry which is preliminary data.</text>
</comment>
<accession>A0A0F9EFS4</accession>
<name>A0A0F9EFS4_9ZZZZ</name>
<proteinExistence type="predicted"/>
<reference evidence="1" key="1">
    <citation type="journal article" date="2015" name="Nature">
        <title>Complex archaea that bridge the gap between prokaryotes and eukaryotes.</title>
        <authorList>
            <person name="Spang A."/>
            <person name="Saw J.H."/>
            <person name="Jorgensen S.L."/>
            <person name="Zaremba-Niedzwiedzka K."/>
            <person name="Martijn J."/>
            <person name="Lind A.E."/>
            <person name="van Eijk R."/>
            <person name="Schleper C."/>
            <person name="Guy L."/>
            <person name="Ettema T.J."/>
        </authorList>
    </citation>
    <scope>NUCLEOTIDE SEQUENCE</scope>
</reference>
<organism evidence="1">
    <name type="scientific">marine sediment metagenome</name>
    <dbReference type="NCBI Taxonomy" id="412755"/>
    <lineage>
        <taxon>unclassified sequences</taxon>
        <taxon>metagenomes</taxon>
        <taxon>ecological metagenomes</taxon>
    </lineage>
</organism>
<feature type="non-terminal residue" evidence="1">
    <location>
        <position position="61"/>
    </location>
</feature>
<dbReference type="AlphaFoldDB" id="A0A0F9EFS4"/>
<evidence type="ECO:0000313" key="1">
    <source>
        <dbReference type="EMBL" id="KKL65126.1"/>
    </source>
</evidence>